<comment type="caution">
    <text evidence="2">The sequence shown here is derived from an EMBL/GenBank/DDBJ whole genome shotgun (WGS) entry which is preliminary data.</text>
</comment>
<feature type="compositionally biased region" description="Low complexity" evidence="1">
    <location>
        <begin position="45"/>
        <end position="70"/>
    </location>
</feature>
<keyword evidence="3" id="KW-1185">Reference proteome</keyword>
<accession>A0A439DG26</accession>
<reference evidence="2 3" key="1">
    <citation type="submission" date="2018-12" db="EMBL/GenBank/DDBJ databases">
        <title>Draft genome sequence of Xylaria grammica IHI A82.</title>
        <authorList>
            <person name="Buettner E."/>
            <person name="Kellner H."/>
        </authorList>
    </citation>
    <scope>NUCLEOTIDE SEQUENCE [LARGE SCALE GENOMIC DNA]</scope>
    <source>
        <strain evidence="2 3">IHI A82</strain>
    </source>
</reference>
<evidence type="ECO:0000256" key="1">
    <source>
        <dbReference type="SAM" id="MobiDB-lite"/>
    </source>
</evidence>
<sequence>MPGTEYKPAGKASASTTVAYTGDFAQPSTTTIVTAITTTITTAATGSVTTTTTTQSTTESTPAAASVTTTNHGDAPESDDSTNDSEYPSPGPPHRLLPVRNGKSDAGQQIRDERIQRVQIAFYQAITQGTRIG</sequence>
<dbReference type="AlphaFoldDB" id="A0A439DG26"/>
<evidence type="ECO:0000313" key="3">
    <source>
        <dbReference type="Proteomes" id="UP000286045"/>
    </source>
</evidence>
<feature type="region of interest" description="Disordered" evidence="1">
    <location>
        <begin position="45"/>
        <end position="108"/>
    </location>
</feature>
<proteinExistence type="predicted"/>
<gene>
    <name evidence="2" type="ORF">EKO27_g1789</name>
</gene>
<name>A0A439DG26_9PEZI</name>
<protein>
    <submittedName>
        <fullName evidence="2">Uncharacterized protein</fullName>
    </submittedName>
</protein>
<dbReference type="EMBL" id="RYZI01000029">
    <property type="protein sequence ID" value="RWA13348.1"/>
    <property type="molecule type" value="Genomic_DNA"/>
</dbReference>
<dbReference type="Proteomes" id="UP000286045">
    <property type="component" value="Unassembled WGS sequence"/>
</dbReference>
<organism evidence="2 3">
    <name type="scientific">Xylaria grammica</name>
    <dbReference type="NCBI Taxonomy" id="363999"/>
    <lineage>
        <taxon>Eukaryota</taxon>
        <taxon>Fungi</taxon>
        <taxon>Dikarya</taxon>
        <taxon>Ascomycota</taxon>
        <taxon>Pezizomycotina</taxon>
        <taxon>Sordariomycetes</taxon>
        <taxon>Xylariomycetidae</taxon>
        <taxon>Xylariales</taxon>
        <taxon>Xylariaceae</taxon>
        <taxon>Xylaria</taxon>
    </lineage>
</organism>
<evidence type="ECO:0000313" key="2">
    <source>
        <dbReference type="EMBL" id="RWA13348.1"/>
    </source>
</evidence>